<dbReference type="OMA" id="RITHKAK"/>
<keyword evidence="4" id="KW-1185">Reference proteome</keyword>
<dbReference type="Proteomes" id="UP000006727">
    <property type="component" value="Chromosome 8"/>
</dbReference>
<dbReference type="Gramene" id="Pp3c8_900V3.1">
    <property type="protein sequence ID" value="Pp3c8_900V3.1"/>
    <property type="gene ID" value="Pp3c8_900"/>
</dbReference>
<dbReference type="GO" id="GO:0016459">
    <property type="term" value="C:myosin complex"/>
    <property type="evidence" value="ECO:0007669"/>
    <property type="project" value="InterPro"/>
</dbReference>
<evidence type="ECO:0000313" key="4">
    <source>
        <dbReference type="Proteomes" id="UP000006727"/>
    </source>
</evidence>
<proteinExistence type="predicted"/>
<evidence type="ECO:0000313" key="2">
    <source>
        <dbReference type="EMBL" id="PNR49079.1"/>
    </source>
</evidence>
<evidence type="ECO:0000313" key="3">
    <source>
        <dbReference type="EnsemblPlants" id="Pp3c8_900V3.1"/>
    </source>
</evidence>
<accession>A0A2K1K5N0</accession>
<dbReference type="GO" id="GO:0003774">
    <property type="term" value="F:cytoskeletal motor activity"/>
    <property type="evidence" value="ECO:0007669"/>
    <property type="project" value="InterPro"/>
</dbReference>
<dbReference type="GeneID" id="112285331"/>
<gene>
    <name evidence="3" type="primary">LOC112285331</name>
    <name evidence="2" type="ORF">PHYPA_010975</name>
</gene>
<dbReference type="PaxDb" id="3218-PP1S325_8V6.1"/>
<reference evidence="2 4" key="2">
    <citation type="journal article" date="2018" name="Plant J.">
        <title>The Physcomitrella patens chromosome-scale assembly reveals moss genome structure and evolution.</title>
        <authorList>
            <person name="Lang D."/>
            <person name="Ullrich K.K."/>
            <person name="Murat F."/>
            <person name="Fuchs J."/>
            <person name="Jenkins J."/>
            <person name="Haas F.B."/>
            <person name="Piednoel M."/>
            <person name="Gundlach H."/>
            <person name="Van Bel M."/>
            <person name="Meyberg R."/>
            <person name="Vives C."/>
            <person name="Morata J."/>
            <person name="Symeonidi A."/>
            <person name="Hiss M."/>
            <person name="Muchero W."/>
            <person name="Kamisugi Y."/>
            <person name="Saleh O."/>
            <person name="Blanc G."/>
            <person name="Decker E.L."/>
            <person name="van Gessel N."/>
            <person name="Grimwood J."/>
            <person name="Hayes R.D."/>
            <person name="Graham S.W."/>
            <person name="Gunter L.E."/>
            <person name="McDaniel S.F."/>
            <person name="Hoernstein S.N.W."/>
            <person name="Larsson A."/>
            <person name="Li F.W."/>
            <person name="Perroud P.F."/>
            <person name="Phillips J."/>
            <person name="Ranjan P."/>
            <person name="Rokshar D.S."/>
            <person name="Rothfels C.J."/>
            <person name="Schneider L."/>
            <person name="Shu S."/>
            <person name="Stevenson D.W."/>
            <person name="Thummler F."/>
            <person name="Tillich M."/>
            <person name="Villarreal Aguilar J.C."/>
            <person name="Widiez T."/>
            <person name="Wong G.K."/>
            <person name="Wymore A."/>
            <person name="Zhang Y."/>
            <person name="Zimmer A.D."/>
            <person name="Quatrano R.S."/>
            <person name="Mayer K.F.X."/>
            <person name="Goodstein D."/>
            <person name="Casacuberta J.M."/>
            <person name="Vandepoele K."/>
            <person name="Reski R."/>
            <person name="Cuming A.C."/>
            <person name="Tuskan G.A."/>
            <person name="Maumus F."/>
            <person name="Salse J."/>
            <person name="Schmutz J."/>
            <person name="Rensing S.A."/>
        </authorList>
    </citation>
    <scope>NUCLEOTIDE SEQUENCE [LARGE SCALE GENOMIC DNA]</scope>
    <source>
        <strain evidence="3 4">cv. Gransden 2004</strain>
    </source>
</reference>
<name>A0A2K1K5N0_PHYPA</name>
<protein>
    <recommendedName>
        <fullName evidence="1">TH1 domain-containing protein</fullName>
    </recommendedName>
</protein>
<evidence type="ECO:0000259" key="1">
    <source>
        <dbReference type="PROSITE" id="PS51757"/>
    </source>
</evidence>
<dbReference type="PROSITE" id="PS51757">
    <property type="entry name" value="TH1"/>
    <property type="match status" value="1"/>
</dbReference>
<dbReference type="Pfam" id="PF06017">
    <property type="entry name" value="Myosin_TH1"/>
    <property type="match status" value="1"/>
</dbReference>
<dbReference type="PANTHER" id="PTHR34969">
    <property type="entry name" value="OS01G0621700 PROTEIN"/>
    <property type="match status" value="1"/>
</dbReference>
<dbReference type="EMBL" id="ABEU02000008">
    <property type="protein sequence ID" value="PNR49079.1"/>
    <property type="molecule type" value="Genomic_DNA"/>
</dbReference>
<sequence length="186" mass="21359">MLGEDGMEPFMGMKVRRHSSMYRVYSADYIDVPANPTIVKLLSKQGDKQVLFADNIMKVNRKCKLVRRVLIVTDVAIYMLDSVFFRLKHRIPMQNIDKVSLSELSDNFLAVSVPSEYDFLIASTRKSEIVTVLVEAVKQLTTTLPENELQVKFSNSFEYRIDAEHTREVHFESVEDGGTKTKFVDK</sequence>
<reference evidence="2 4" key="1">
    <citation type="journal article" date="2008" name="Science">
        <title>The Physcomitrella genome reveals evolutionary insights into the conquest of land by plants.</title>
        <authorList>
            <person name="Rensing S."/>
            <person name="Lang D."/>
            <person name="Zimmer A."/>
            <person name="Terry A."/>
            <person name="Salamov A."/>
            <person name="Shapiro H."/>
            <person name="Nishiyama T."/>
            <person name="Perroud P.-F."/>
            <person name="Lindquist E."/>
            <person name="Kamisugi Y."/>
            <person name="Tanahashi T."/>
            <person name="Sakakibara K."/>
            <person name="Fujita T."/>
            <person name="Oishi K."/>
            <person name="Shin-I T."/>
            <person name="Kuroki Y."/>
            <person name="Toyoda A."/>
            <person name="Suzuki Y."/>
            <person name="Hashimoto A."/>
            <person name="Yamaguchi K."/>
            <person name="Sugano A."/>
            <person name="Kohara Y."/>
            <person name="Fujiyama A."/>
            <person name="Anterola A."/>
            <person name="Aoki S."/>
            <person name="Ashton N."/>
            <person name="Barbazuk W.B."/>
            <person name="Barker E."/>
            <person name="Bennetzen J."/>
            <person name="Bezanilla M."/>
            <person name="Blankenship R."/>
            <person name="Cho S.H."/>
            <person name="Dutcher S."/>
            <person name="Estelle M."/>
            <person name="Fawcett J.A."/>
            <person name="Gundlach H."/>
            <person name="Hanada K."/>
            <person name="Heyl A."/>
            <person name="Hicks K.A."/>
            <person name="Hugh J."/>
            <person name="Lohr M."/>
            <person name="Mayer K."/>
            <person name="Melkozernov A."/>
            <person name="Murata T."/>
            <person name="Nelson D."/>
            <person name="Pils B."/>
            <person name="Prigge M."/>
            <person name="Reiss B."/>
            <person name="Renner T."/>
            <person name="Rombauts S."/>
            <person name="Rushton P."/>
            <person name="Sanderfoot A."/>
            <person name="Schween G."/>
            <person name="Shiu S.-H."/>
            <person name="Stueber K."/>
            <person name="Theodoulou F.L."/>
            <person name="Tu H."/>
            <person name="Van de Peer Y."/>
            <person name="Verrier P.J."/>
            <person name="Waters E."/>
            <person name="Wood A."/>
            <person name="Yang L."/>
            <person name="Cove D."/>
            <person name="Cuming A."/>
            <person name="Hasebe M."/>
            <person name="Lucas S."/>
            <person name="Mishler D.B."/>
            <person name="Reski R."/>
            <person name="Grigoriev I."/>
            <person name="Quatrano R.S."/>
            <person name="Boore J.L."/>
        </authorList>
    </citation>
    <scope>NUCLEOTIDE SEQUENCE [LARGE SCALE GENOMIC DNA]</scope>
    <source>
        <strain evidence="3 4">cv. Gransden 2004</strain>
    </source>
</reference>
<dbReference type="AlphaFoldDB" id="A0A2K1K5N0"/>
<dbReference type="InterPro" id="IPR010926">
    <property type="entry name" value="Myosin_TH1"/>
</dbReference>
<dbReference type="EnsemblPlants" id="Pp3c8_900V3.1">
    <property type="protein sequence ID" value="Pp3c8_900V3.1"/>
    <property type="gene ID" value="Pp3c8_900"/>
</dbReference>
<dbReference type="OrthoDB" id="6108017at2759"/>
<feature type="domain" description="TH1" evidence="1">
    <location>
        <begin position="14"/>
        <end position="186"/>
    </location>
</feature>
<organism evidence="2">
    <name type="scientific">Physcomitrium patens</name>
    <name type="common">Spreading-leaved earth moss</name>
    <name type="synonym">Physcomitrella patens</name>
    <dbReference type="NCBI Taxonomy" id="3218"/>
    <lineage>
        <taxon>Eukaryota</taxon>
        <taxon>Viridiplantae</taxon>
        <taxon>Streptophyta</taxon>
        <taxon>Embryophyta</taxon>
        <taxon>Bryophyta</taxon>
        <taxon>Bryophytina</taxon>
        <taxon>Bryopsida</taxon>
        <taxon>Funariidae</taxon>
        <taxon>Funariales</taxon>
        <taxon>Funariaceae</taxon>
        <taxon>Physcomitrium</taxon>
    </lineage>
</organism>
<reference evidence="3" key="3">
    <citation type="submission" date="2020-12" db="UniProtKB">
        <authorList>
            <consortium name="EnsemblPlants"/>
        </authorList>
    </citation>
    <scope>IDENTIFICATION</scope>
</reference>
<dbReference type="RefSeq" id="XP_024381812.1">
    <property type="nucleotide sequence ID" value="XM_024526044.2"/>
</dbReference>
<dbReference type="PANTHER" id="PTHR34969:SF1">
    <property type="entry name" value="TH1 DOMAIN-CONTAINING PROTEIN"/>
    <property type="match status" value="1"/>
</dbReference>